<dbReference type="GO" id="GO:0006189">
    <property type="term" value="P:'de novo' IMP biosynthetic process"/>
    <property type="evidence" value="ECO:0007669"/>
    <property type="project" value="UniProtKB-UniRule"/>
</dbReference>
<evidence type="ECO:0000313" key="8">
    <source>
        <dbReference type="Proteomes" id="UP000752292"/>
    </source>
</evidence>
<accession>A0A932ZSZ4</accession>
<evidence type="ECO:0000256" key="4">
    <source>
        <dbReference type="PIRNR" id="PIRNR001338"/>
    </source>
</evidence>
<evidence type="ECO:0000256" key="5">
    <source>
        <dbReference type="PIRSR" id="PIRSR001338-1"/>
    </source>
</evidence>
<dbReference type="GO" id="GO:0034023">
    <property type="term" value="F:5-(carboxyamino)imidazole ribonucleotide mutase activity"/>
    <property type="evidence" value="ECO:0007669"/>
    <property type="project" value="UniProtKB-UniRule"/>
</dbReference>
<dbReference type="EC" id="5.4.99.18" evidence="3 4"/>
<proteinExistence type="inferred from homology"/>
<dbReference type="GO" id="GO:0016829">
    <property type="term" value="F:lyase activity"/>
    <property type="evidence" value="ECO:0007669"/>
    <property type="project" value="UniProtKB-KW"/>
</dbReference>
<dbReference type="SMART" id="SM01001">
    <property type="entry name" value="AIRC"/>
    <property type="match status" value="1"/>
</dbReference>
<dbReference type="NCBIfam" id="TIGR01162">
    <property type="entry name" value="purE"/>
    <property type="match status" value="1"/>
</dbReference>
<dbReference type="PIRSF" id="PIRSF001338">
    <property type="entry name" value="AIR_carboxylase"/>
    <property type="match status" value="1"/>
</dbReference>
<keyword evidence="7" id="KW-0456">Lyase</keyword>
<evidence type="ECO:0000256" key="3">
    <source>
        <dbReference type="HAMAP-Rule" id="MF_01929"/>
    </source>
</evidence>
<keyword evidence="2 3" id="KW-0413">Isomerase</keyword>
<comment type="function">
    <text evidence="3 4">Catalyzes the conversion of N5-carboxyaminoimidazole ribonucleotide (N5-CAIR) to 4-carboxy-5-aminoimidazole ribonucleotide (CAIR).</text>
</comment>
<dbReference type="AlphaFoldDB" id="A0A932ZSZ4"/>
<dbReference type="HAMAP" id="MF_01929">
    <property type="entry name" value="PurE_classI"/>
    <property type="match status" value="1"/>
</dbReference>
<dbReference type="PANTHER" id="PTHR23046">
    <property type="entry name" value="PHOSPHORIBOSYLAMINOIMIDAZOLE CARBOXYLASE CATALYTIC SUBUNIT"/>
    <property type="match status" value="1"/>
</dbReference>
<dbReference type="Pfam" id="PF00731">
    <property type="entry name" value="AIRC"/>
    <property type="match status" value="1"/>
</dbReference>
<dbReference type="SUPFAM" id="SSF52255">
    <property type="entry name" value="N5-CAIR mutase (phosphoribosylaminoimidazole carboxylase, PurE)"/>
    <property type="match status" value="1"/>
</dbReference>
<dbReference type="PANTHER" id="PTHR23046:SF2">
    <property type="entry name" value="PHOSPHORIBOSYLAMINOIMIDAZOLE CARBOXYLASE"/>
    <property type="match status" value="1"/>
</dbReference>
<comment type="pathway">
    <text evidence="3 4">Purine metabolism; IMP biosynthesis via de novo pathway; 5-amino-1-(5-phospho-D-ribosyl)imidazole-4-carboxylate from 5-amino-1-(5-phospho-D-ribosyl)imidazole (N5-CAIR route): step 2/2.</text>
</comment>
<feature type="binding site" evidence="3 5">
    <location>
        <position position="12"/>
    </location>
    <ligand>
        <name>substrate</name>
    </ligand>
</feature>
<comment type="similarity">
    <text evidence="3">Belongs to the AIR carboxylase family. Class I subfamily.</text>
</comment>
<protein>
    <recommendedName>
        <fullName evidence="3 4">N5-carboxyaminoimidazole ribonucleotide mutase</fullName>
        <shortName evidence="3 4">N5-CAIR mutase</shortName>
        <ecNumber evidence="3 4">5.4.99.18</ecNumber>
    </recommendedName>
    <alternativeName>
        <fullName evidence="3">5-(carboxyamino)imidazole ribonucleotide mutase</fullName>
    </alternativeName>
</protein>
<evidence type="ECO:0000256" key="2">
    <source>
        <dbReference type="ARBA" id="ARBA00023235"/>
    </source>
</evidence>
<dbReference type="EMBL" id="JACQRX010000061">
    <property type="protein sequence ID" value="MBI4251088.1"/>
    <property type="molecule type" value="Genomic_DNA"/>
</dbReference>
<gene>
    <name evidence="3 7" type="primary">purE</name>
    <name evidence="7" type="ORF">HY618_01395</name>
</gene>
<dbReference type="InterPro" id="IPR000031">
    <property type="entry name" value="PurE_dom"/>
</dbReference>
<dbReference type="Gene3D" id="3.40.50.1970">
    <property type="match status" value="1"/>
</dbReference>
<sequence length="177" mass="18164">MAGIQVGILMGSASDRPVMEEAGKALDEIGIGWEIRVLSAHRTPGAVRKYLREAPGRGVRVVIAGAGMAAHLAGVSAAETDLPVIGVPLNSSPLGGLDSLLSTAQMPPGIPVATMGIGPAGARNAGLLAARILALVDSRVARAYRRFAEGQSASVLAADRALQRERAASKKRASRRG</sequence>
<comment type="caution">
    <text evidence="7">The sequence shown here is derived from an EMBL/GenBank/DDBJ whole genome shotgun (WGS) entry which is preliminary data.</text>
</comment>
<evidence type="ECO:0000256" key="1">
    <source>
        <dbReference type="ARBA" id="ARBA00022755"/>
    </source>
</evidence>
<dbReference type="InterPro" id="IPR024694">
    <property type="entry name" value="PurE_prokaryotes"/>
</dbReference>
<dbReference type="Proteomes" id="UP000752292">
    <property type="component" value="Unassembled WGS sequence"/>
</dbReference>
<feature type="binding site" evidence="3 5">
    <location>
        <position position="15"/>
    </location>
    <ligand>
        <name>substrate</name>
    </ligand>
</feature>
<name>A0A932ZSZ4_UNCTE</name>
<evidence type="ECO:0000259" key="6">
    <source>
        <dbReference type="SMART" id="SM01001"/>
    </source>
</evidence>
<keyword evidence="1 3" id="KW-0658">Purine biosynthesis</keyword>
<evidence type="ECO:0000313" key="7">
    <source>
        <dbReference type="EMBL" id="MBI4251088.1"/>
    </source>
</evidence>
<organism evidence="7 8">
    <name type="scientific">Tectimicrobiota bacterium</name>
    <dbReference type="NCBI Taxonomy" id="2528274"/>
    <lineage>
        <taxon>Bacteria</taxon>
        <taxon>Pseudomonadati</taxon>
        <taxon>Nitrospinota/Tectimicrobiota group</taxon>
        <taxon>Candidatus Tectimicrobiota</taxon>
    </lineage>
</organism>
<reference evidence="7" key="1">
    <citation type="submission" date="2020-07" db="EMBL/GenBank/DDBJ databases">
        <title>Huge and variable diversity of episymbiotic CPR bacteria and DPANN archaea in groundwater ecosystems.</title>
        <authorList>
            <person name="He C.Y."/>
            <person name="Keren R."/>
            <person name="Whittaker M."/>
            <person name="Farag I.F."/>
            <person name="Doudna J."/>
            <person name="Cate J.H.D."/>
            <person name="Banfield J.F."/>
        </authorList>
    </citation>
    <scope>NUCLEOTIDE SEQUENCE</scope>
    <source>
        <strain evidence="7">NC_groundwater_1370_Ag_S-0.2um_69_93</strain>
    </source>
</reference>
<comment type="catalytic activity">
    <reaction evidence="3 4">
        <text>5-carboxyamino-1-(5-phospho-D-ribosyl)imidazole + H(+) = 5-amino-1-(5-phospho-D-ribosyl)imidazole-4-carboxylate</text>
        <dbReference type="Rhea" id="RHEA:13193"/>
        <dbReference type="ChEBI" id="CHEBI:15378"/>
        <dbReference type="ChEBI" id="CHEBI:58730"/>
        <dbReference type="ChEBI" id="CHEBI:77657"/>
        <dbReference type="EC" id="5.4.99.18"/>
    </reaction>
</comment>
<feature type="binding site" evidence="3 5">
    <location>
        <position position="42"/>
    </location>
    <ligand>
        <name>substrate</name>
    </ligand>
</feature>
<feature type="domain" description="PurE" evidence="6">
    <location>
        <begin position="4"/>
        <end position="155"/>
    </location>
</feature>
<dbReference type="InterPro" id="IPR033747">
    <property type="entry name" value="PurE_ClassI"/>
</dbReference>